<proteinExistence type="predicted"/>
<organism evidence="1 2">
    <name type="scientific">Acaulospora colombiana</name>
    <dbReference type="NCBI Taxonomy" id="27376"/>
    <lineage>
        <taxon>Eukaryota</taxon>
        <taxon>Fungi</taxon>
        <taxon>Fungi incertae sedis</taxon>
        <taxon>Mucoromycota</taxon>
        <taxon>Glomeromycotina</taxon>
        <taxon>Glomeromycetes</taxon>
        <taxon>Diversisporales</taxon>
        <taxon>Acaulosporaceae</taxon>
        <taxon>Acaulospora</taxon>
    </lineage>
</organism>
<comment type="caution">
    <text evidence="1">The sequence shown here is derived from an EMBL/GenBank/DDBJ whole genome shotgun (WGS) entry which is preliminary data.</text>
</comment>
<reference evidence="1" key="1">
    <citation type="submission" date="2021-06" db="EMBL/GenBank/DDBJ databases">
        <authorList>
            <person name="Kallberg Y."/>
            <person name="Tangrot J."/>
            <person name="Rosling A."/>
        </authorList>
    </citation>
    <scope>NUCLEOTIDE SEQUENCE</scope>
    <source>
        <strain evidence="1">CL356</strain>
    </source>
</reference>
<dbReference type="Proteomes" id="UP000789525">
    <property type="component" value="Unassembled WGS sequence"/>
</dbReference>
<gene>
    <name evidence="1" type="ORF">ACOLOM_LOCUS13809</name>
</gene>
<evidence type="ECO:0000313" key="1">
    <source>
        <dbReference type="EMBL" id="CAG8771287.1"/>
    </source>
</evidence>
<sequence length="65" mass="7354">VQNRPVMSEDAAVDYLEKLQRVLNLVDHVFYVKLWMAALTGLAEESDEASSTGQTLLWKSFVLVK</sequence>
<feature type="non-terminal residue" evidence="1">
    <location>
        <position position="65"/>
    </location>
</feature>
<name>A0ACA9R044_9GLOM</name>
<feature type="non-terminal residue" evidence="1">
    <location>
        <position position="1"/>
    </location>
</feature>
<accession>A0ACA9R044</accession>
<keyword evidence="2" id="KW-1185">Reference proteome</keyword>
<evidence type="ECO:0000313" key="2">
    <source>
        <dbReference type="Proteomes" id="UP000789525"/>
    </source>
</evidence>
<protein>
    <submittedName>
        <fullName evidence="1">3544_t:CDS:1</fullName>
    </submittedName>
</protein>
<dbReference type="EMBL" id="CAJVPT010065042">
    <property type="protein sequence ID" value="CAG8771287.1"/>
    <property type="molecule type" value="Genomic_DNA"/>
</dbReference>